<evidence type="ECO:0000256" key="6">
    <source>
        <dbReference type="ARBA" id="ARBA00023010"/>
    </source>
</evidence>
<evidence type="ECO:0000256" key="5">
    <source>
        <dbReference type="ARBA" id="ARBA00022927"/>
    </source>
</evidence>
<dbReference type="Proteomes" id="UP000694255">
    <property type="component" value="Unassembled WGS sequence"/>
</dbReference>
<dbReference type="GO" id="GO:0031965">
    <property type="term" value="C:nuclear membrane"/>
    <property type="evidence" value="ECO:0007669"/>
    <property type="project" value="UniProtKB-UniRule"/>
</dbReference>
<dbReference type="PANTHER" id="PTHR13373">
    <property type="entry name" value="FROUNT PROTEIN-RELATED"/>
    <property type="match status" value="1"/>
</dbReference>
<organism evidence="11 12">
    <name type="scientific">[Candida] subhashii</name>
    <dbReference type="NCBI Taxonomy" id="561895"/>
    <lineage>
        <taxon>Eukaryota</taxon>
        <taxon>Fungi</taxon>
        <taxon>Dikarya</taxon>
        <taxon>Ascomycota</taxon>
        <taxon>Saccharomycotina</taxon>
        <taxon>Pichiomycetes</taxon>
        <taxon>Debaryomycetaceae</taxon>
        <taxon>Spathaspora</taxon>
    </lineage>
</organism>
<dbReference type="EMBL" id="JAGSYN010000082">
    <property type="protein sequence ID" value="KAG7664453.1"/>
    <property type="molecule type" value="Genomic_DNA"/>
</dbReference>
<evidence type="ECO:0000256" key="3">
    <source>
        <dbReference type="ARBA" id="ARBA00022448"/>
    </source>
</evidence>
<keyword evidence="7 9" id="KW-0906">Nuclear pore complex</keyword>
<comment type="caution">
    <text evidence="11">The sequence shown here is derived from an EMBL/GenBank/DDBJ whole genome shotgun (WGS) entry which is preliminary data.</text>
</comment>
<dbReference type="PANTHER" id="PTHR13373:SF21">
    <property type="entry name" value="NUCLEAR PORE COMPLEX PROTEIN NUP85"/>
    <property type="match status" value="1"/>
</dbReference>
<dbReference type="OrthoDB" id="17644at2759"/>
<dbReference type="GO" id="GO:0006406">
    <property type="term" value="P:mRNA export from nucleus"/>
    <property type="evidence" value="ECO:0007669"/>
    <property type="project" value="TreeGrafter"/>
</dbReference>
<evidence type="ECO:0000256" key="10">
    <source>
        <dbReference type="SAM" id="MobiDB-lite"/>
    </source>
</evidence>
<protein>
    <recommendedName>
        <fullName evidence="9">Nuclear pore complex protein Nup85</fullName>
    </recommendedName>
</protein>
<evidence type="ECO:0000256" key="8">
    <source>
        <dbReference type="ARBA" id="ARBA00023242"/>
    </source>
</evidence>
<dbReference type="GO" id="GO:0006606">
    <property type="term" value="P:protein import into nucleus"/>
    <property type="evidence" value="ECO:0007669"/>
    <property type="project" value="TreeGrafter"/>
</dbReference>
<dbReference type="RefSeq" id="XP_049264685.1">
    <property type="nucleotide sequence ID" value="XM_049405715.1"/>
</dbReference>
<comment type="function">
    <text evidence="9">Functions as a component of the nuclear pore complex (NPC).</text>
</comment>
<dbReference type="AlphaFoldDB" id="A0A8J5QLR4"/>
<keyword evidence="5 9" id="KW-0653">Protein transport</keyword>
<dbReference type="InterPro" id="IPR011502">
    <property type="entry name" value="Nucleoporin_Nup85"/>
</dbReference>
<keyword evidence="9" id="KW-0472">Membrane</keyword>
<keyword evidence="12" id="KW-1185">Reference proteome</keyword>
<evidence type="ECO:0000256" key="2">
    <source>
        <dbReference type="ARBA" id="ARBA00005573"/>
    </source>
</evidence>
<reference evidence="11 12" key="1">
    <citation type="journal article" date="2021" name="DNA Res.">
        <title>Genome analysis of Candida subhashii reveals its hybrid nature and dual mitochondrial genome conformations.</title>
        <authorList>
            <person name="Mixao V."/>
            <person name="Hegedusova E."/>
            <person name="Saus E."/>
            <person name="Pryszcz L.P."/>
            <person name="Cillingova A."/>
            <person name="Nosek J."/>
            <person name="Gabaldon T."/>
        </authorList>
    </citation>
    <scope>NUCLEOTIDE SEQUENCE [LARGE SCALE GENOMIC DNA]</scope>
    <source>
        <strain evidence="11 12">CBS 10753</strain>
    </source>
</reference>
<evidence type="ECO:0000256" key="7">
    <source>
        <dbReference type="ARBA" id="ARBA00023132"/>
    </source>
</evidence>
<keyword evidence="3 9" id="KW-0813">Transport</keyword>
<keyword evidence="4 9" id="KW-0509">mRNA transport</keyword>
<evidence type="ECO:0000256" key="4">
    <source>
        <dbReference type="ARBA" id="ARBA00022816"/>
    </source>
</evidence>
<dbReference type="GO" id="GO:0031080">
    <property type="term" value="C:nuclear pore outer ring"/>
    <property type="evidence" value="ECO:0007669"/>
    <property type="project" value="TreeGrafter"/>
</dbReference>
<comment type="subunit">
    <text evidence="9">Component of the nuclear pore complex (NPC).</text>
</comment>
<dbReference type="GO" id="GO:0045893">
    <property type="term" value="P:positive regulation of DNA-templated transcription"/>
    <property type="evidence" value="ECO:0007669"/>
    <property type="project" value="TreeGrafter"/>
</dbReference>
<name>A0A8J5QLR4_9ASCO</name>
<proteinExistence type="inferred from homology"/>
<evidence type="ECO:0000313" key="11">
    <source>
        <dbReference type="EMBL" id="KAG7664453.1"/>
    </source>
</evidence>
<sequence>MVEFNYDNKTFQDIEMLEIPDDDDQDDSNISVSSDTDVISNSDSTDSRNSLFKSQAEYIELSDWLSNESSYLQFHFDSKKYKKSCITNMDNFQQQYISYIKSLYKIIETLTKSEAITRVEQDDDESPIGLITNSTPPSINQKSIKINESFQQIQESLSSFIQSTTNNNDIDEEAEKLRHLQTILQCLAAHYFATDIRTKPDSILEWVNTYDPKPDKALVEQIMINTPKPYEHPQFWNVLISQYITRGLFQQLHEAIYHSKFEELQDICPELYGLIIDLDTLIQDYQGFCHKGQFTQWKLLMCEFRDSFASRIKIKDSKYQIIAGQIFDLVCILTGLPKSIASYCDNWYDVYLALVLYQVRDENDNQELYKEYFQMAINEKPSIPTSSSSSSSSSNDINLDQLVENSFLNILDGKFLKVLESLYILEPATAAYISLLFDLKSLFETYYTSISHTHTQHHHHTHKSISEYFLVRHAYEALNIHPLVPVGIGLLRNPIILQSSNSNLNSTKVIADFLPNYTCTTNDDLEWTLTICADMNLIKTARELYYNAGLKSLGEGYIYESLHNFANSYDPNSRDNKAIKQIHYLVNNLILKRTEGLRIAHPVIQQCLAPYAVLYEYFTEQEEECFGGSEVVVGKRVRKLIHLLKHNYMPKKFVPLLLCQFLPFFKEGNRWTLADLVMIIELVDGYENDSTPEDADQGQELYAYSITNVDEDEAREYDWRKVLGADVPHSVDEMLRYLRNKVVGRIGRVYLE</sequence>
<accession>A0A8J5QLR4</accession>
<keyword evidence="8 9" id="KW-0539">Nucleus</keyword>
<evidence type="ECO:0000256" key="9">
    <source>
        <dbReference type="RuleBase" id="RU365073"/>
    </source>
</evidence>
<dbReference type="Pfam" id="PF07575">
    <property type="entry name" value="Nucleopor_Nup85"/>
    <property type="match status" value="1"/>
</dbReference>
<evidence type="ECO:0000256" key="1">
    <source>
        <dbReference type="ARBA" id="ARBA00004567"/>
    </source>
</evidence>
<feature type="region of interest" description="Disordered" evidence="10">
    <location>
        <begin position="19"/>
        <end position="48"/>
    </location>
</feature>
<keyword evidence="6 9" id="KW-0811">Translocation</keyword>
<feature type="compositionally biased region" description="Polar residues" evidence="10">
    <location>
        <begin position="36"/>
        <end position="48"/>
    </location>
</feature>
<dbReference type="GeneID" id="73468810"/>
<gene>
    <name evidence="11" type="ORF">J8A68_002009</name>
</gene>
<dbReference type="GO" id="GO:0017056">
    <property type="term" value="F:structural constituent of nuclear pore"/>
    <property type="evidence" value="ECO:0007669"/>
    <property type="project" value="TreeGrafter"/>
</dbReference>
<comment type="similarity">
    <text evidence="2 9">Belongs to the nucleoporin Nup85 family.</text>
</comment>
<evidence type="ECO:0000313" key="12">
    <source>
        <dbReference type="Proteomes" id="UP000694255"/>
    </source>
</evidence>
<comment type="subcellular location">
    <subcellularLocation>
        <location evidence="1 9">Nucleus</location>
        <location evidence="1 9">Nuclear pore complex</location>
    </subcellularLocation>
</comment>